<feature type="chain" id="PRO_5012131195" description="PorV/PorQ family protein" evidence="1">
    <location>
        <begin position="32"/>
        <end position="346"/>
    </location>
</feature>
<evidence type="ECO:0000313" key="2">
    <source>
        <dbReference type="EMBL" id="PAP76566.1"/>
    </source>
</evidence>
<organism evidence="2 3">
    <name type="scientific">Rubrivirga marina</name>
    <dbReference type="NCBI Taxonomy" id="1196024"/>
    <lineage>
        <taxon>Bacteria</taxon>
        <taxon>Pseudomonadati</taxon>
        <taxon>Rhodothermota</taxon>
        <taxon>Rhodothermia</taxon>
        <taxon>Rhodothermales</taxon>
        <taxon>Rubricoccaceae</taxon>
        <taxon>Rubrivirga</taxon>
    </lineage>
</organism>
<keyword evidence="3" id="KW-1185">Reference proteome</keyword>
<dbReference type="OrthoDB" id="9809953at2"/>
<evidence type="ECO:0000313" key="3">
    <source>
        <dbReference type="Proteomes" id="UP000216339"/>
    </source>
</evidence>
<dbReference type="Proteomes" id="UP000216339">
    <property type="component" value="Unassembled WGS sequence"/>
</dbReference>
<sequence length="346" mass="35677">MPMPTSLARPTGGVLRLALLAAVLVALPASAQSGTAAAEFLNVPIGARATAMGGAFGATAADASALYWNPAGLAGMRDAQAQFEYAQWYVGSDVNFASAASPTPFGVVAVGVTALTYEDMDVIEESGNSQLPSGETFAAGSYAVSLGYGRQLTDRFSLGGTVKVVREQIANSSATGVAFDVGTLFVTPFRGIRLGASIANFGPKMRMDGSDLNIPFDPLPGQSGNNNAIPGRIATDAYDLPLTMRVGLATEVYEQAGTRVTVAVDALSPSATGQHVNAGAEVGLLGGLVQLRGGVQELFLEESPRSFTLGGGLRYGFGGLDLSADYAYEAADYFDGVHRLAVGLRF</sequence>
<dbReference type="Gene3D" id="2.40.160.60">
    <property type="entry name" value="Outer membrane protein transport protein (OMPP1/FadL/TodX)"/>
    <property type="match status" value="1"/>
</dbReference>
<gene>
    <name evidence="2" type="ORF">BSZ37_08985</name>
</gene>
<proteinExistence type="predicted"/>
<dbReference type="NCBIfam" id="NF033709">
    <property type="entry name" value="PorV_fam"/>
    <property type="match status" value="1"/>
</dbReference>
<reference evidence="2 3" key="1">
    <citation type="submission" date="2016-11" db="EMBL/GenBank/DDBJ databases">
        <title>Study of marine rhodopsin-containing bacteria.</title>
        <authorList>
            <person name="Yoshizawa S."/>
            <person name="Kumagai Y."/>
            <person name="Kogure K."/>
        </authorList>
    </citation>
    <scope>NUCLEOTIDE SEQUENCE [LARGE SCALE GENOMIC DNA]</scope>
    <source>
        <strain evidence="2 3">SAORIC-28</strain>
    </source>
</reference>
<dbReference type="AlphaFoldDB" id="A0A271IZA0"/>
<protein>
    <recommendedName>
        <fullName evidence="4">PorV/PorQ family protein</fullName>
    </recommendedName>
</protein>
<comment type="caution">
    <text evidence="2">The sequence shown here is derived from an EMBL/GenBank/DDBJ whole genome shotgun (WGS) entry which is preliminary data.</text>
</comment>
<feature type="signal peptide" evidence="1">
    <location>
        <begin position="1"/>
        <end position="31"/>
    </location>
</feature>
<name>A0A271IZA0_9BACT</name>
<evidence type="ECO:0008006" key="4">
    <source>
        <dbReference type="Google" id="ProtNLM"/>
    </source>
</evidence>
<accession>A0A271IZA0</accession>
<dbReference type="SUPFAM" id="SSF56935">
    <property type="entry name" value="Porins"/>
    <property type="match status" value="1"/>
</dbReference>
<dbReference type="EMBL" id="MQWD01000001">
    <property type="protein sequence ID" value="PAP76566.1"/>
    <property type="molecule type" value="Genomic_DNA"/>
</dbReference>
<keyword evidence="1" id="KW-0732">Signal</keyword>
<evidence type="ECO:0000256" key="1">
    <source>
        <dbReference type="SAM" id="SignalP"/>
    </source>
</evidence>